<name>A0A4Q0SGK7_9BRAD</name>
<dbReference type="Proteomes" id="UP000289546">
    <property type="component" value="Unassembled WGS sequence"/>
</dbReference>
<reference evidence="1 2" key="1">
    <citation type="submission" date="2015-04" db="EMBL/GenBank/DDBJ databases">
        <title>Comparative genomics of rhizobia nodulating Arachis hypogaea in China.</title>
        <authorList>
            <person name="Li Y."/>
        </authorList>
    </citation>
    <scope>NUCLEOTIDE SEQUENCE [LARGE SCALE GENOMIC DNA]</scope>
    <source>
        <strain evidence="1 2">CCBAU 51757</strain>
    </source>
</reference>
<protein>
    <submittedName>
        <fullName evidence="1">Uncharacterized protein</fullName>
    </submittedName>
</protein>
<organism evidence="1 2">
    <name type="scientific">Bradyrhizobium nanningense</name>
    <dbReference type="NCBI Taxonomy" id="1325118"/>
    <lineage>
        <taxon>Bacteria</taxon>
        <taxon>Pseudomonadati</taxon>
        <taxon>Pseudomonadota</taxon>
        <taxon>Alphaproteobacteria</taxon>
        <taxon>Hyphomicrobiales</taxon>
        <taxon>Nitrobacteraceae</taxon>
        <taxon>Bradyrhizobium</taxon>
    </lineage>
</organism>
<evidence type="ECO:0000313" key="2">
    <source>
        <dbReference type="Proteomes" id="UP000289546"/>
    </source>
</evidence>
<comment type="caution">
    <text evidence="1">The sequence shown here is derived from an EMBL/GenBank/DDBJ whole genome shotgun (WGS) entry which is preliminary data.</text>
</comment>
<accession>A0A4Q0SGK7</accession>
<gene>
    <name evidence="1" type="ORF">XH99_01040</name>
</gene>
<evidence type="ECO:0000313" key="1">
    <source>
        <dbReference type="EMBL" id="RXH38377.1"/>
    </source>
</evidence>
<dbReference type="AlphaFoldDB" id="A0A4Q0SGK7"/>
<dbReference type="EMBL" id="LBJQ01000005">
    <property type="protein sequence ID" value="RXH38377.1"/>
    <property type="molecule type" value="Genomic_DNA"/>
</dbReference>
<keyword evidence="2" id="KW-1185">Reference proteome</keyword>
<sequence length="71" mass="7537">MVPDPVATGPDQDHLAIVLPLTKFVHPAPRGDVADQFVHIELALTIAVCGVVIAHPLFQPNIGALHAELTQ</sequence>
<proteinExistence type="predicted"/>